<organism evidence="7 8">
    <name type="scientific">Neotoma lepida</name>
    <name type="common">Desert woodrat</name>
    <dbReference type="NCBI Taxonomy" id="56216"/>
    <lineage>
        <taxon>Eukaryota</taxon>
        <taxon>Metazoa</taxon>
        <taxon>Chordata</taxon>
        <taxon>Craniata</taxon>
        <taxon>Vertebrata</taxon>
        <taxon>Euteleostomi</taxon>
        <taxon>Mammalia</taxon>
        <taxon>Eutheria</taxon>
        <taxon>Euarchontoglires</taxon>
        <taxon>Glires</taxon>
        <taxon>Rodentia</taxon>
        <taxon>Myomorpha</taxon>
        <taxon>Muroidea</taxon>
        <taxon>Cricetidae</taxon>
        <taxon>Neotominae</taxon>
        <taxon>Neotoma</taxon>
    </lineage>
</organism>
<evidence type="ECO:0000256" key="4">
    <source>
        <dbReference type="ARBA" id="ARBA00023136"/>
    </source>
</evidence>
<dbReference type="InterPro" id="IPR011527">
    <property type="entry name" value="ABC1_TM_dom"/>
</dbReference>
<dbReference type="EMBL" id="LZPO01117359">
    <property type="protein sequence ID" value="OBS57190.1"/>
    <property type="molecule type" value="Genomic_DNA"/>
</dbReference>
<dbReference type="GO" id="GO:0005886">
    <property type="term" value="C:plasma membrane"/>
    <property type="evidence" value="ECO:0007669"/>
    <property type="project" value="TreeGrafter"/>
</dbReference>
<dbReference type="PANTHER" id="PTHR24222">
    <property type="entry name" value="ABC TRANSPORTER B FAMILY"/>
    <property type="match status" value="1"/>
</dbReference>
<evidence type="ECO:0000256" key="5">
    <source>
        <dbReference type="SAM" id="Phobius"/>
    </source>
</evidence>
<dbReference type="GO" id="GO:0005524">
    <property type="term" value="F:ATP binding"/>
    <property type="evidence" value="ECO:0007669"/>
    <property type="project" value="InterPro"/>
</dbReference>
<dbReference type="STRING" id="56216.A0A1A6FUE3"/>
<dbReference type="InterPro" id="IPR036640">
    <property type="entry name" value="ABC1_TM_sf"/>
</dbReference>
<evidence type="ECO:0000256" key="1">
    <source>
        <dbReference type="ARBA" id="ARBA00004141"/>
    </source>
</evidence>
<dbReference type="AlphaFoldDB" id="A0A1A6FUE3"/>
<keyword evidence="3 5" id="KW-1133">Transmembrane helix</keyword>
<dbReference type="InterPro" id="IPR039421">
    <property type="entry name" value="Type_1_exporter"/>
</dbReference>
<feature type="domain" description="ABC transmembrane type-1" evidence="6">
    <location>
        <begin position="37"/>
        <end position="93"/>
    </location>
</feature>
<keyword evidence="2 5" id="KW-0812">Transmembrane</keyword>
<dbReference type="Gene3D" id="1.20.1560.10">
    <property type="entry name" value="ABC transporter type 1, transmembrane domain"/>
    <property type="match status" value="2"/>
</dbReference>
<protein>
    <recommendedName>
        <fullName evidence="6">ABC transmembrane type-1 domain-containing protein</fullName>
    </recommendedName>
</protein>
<dbReference type="OrthoDB" id="9837110at2759"/>
<evidence type="ECO:0000256" key="2">
    <source>
        <dbReference type="ARBA" id="ARBA00022692"/>
    </source>
</evidence>
<feature type="transmembrane region" description="Helical" evidence="5">
    <location>
        <begin position="84"/>
        <end position="106"/>
    </location>
</feature>
<keyword evidence="4 5" id="KW-0472">Membrane</keyword>
<evidence type="ECO:0000313" key="8">
    <source>
        <dbReference type="Proteomes" id="UP000092124"/>
    </source>
</evidence>
<evidence type="ECO:0000259" key="6">
    <source>
        <dbReference type="PROSITE" id="PS50929"/>
    </source>
</evidence>
<accession>A0A1A6FUE3</accession>
<evidence type="ECO:0000313" key="7">
    <source>
        <dbReference type="EMBL" id="OBS57190.1"/>
    </source>
</evidence>
<comment type="caution">
    <text evidence="7">The sequence shown here is derived from an EMBL/GenBank/DDBJ whole genome shotgun (WGS) entry which is preliminary data.</text>
</comment>
<gene>
    <name evidence="7" type="ORF">A6R68_11688</name>
</gene>
<evidence type="ECO:0000256" key="3">
    <source>
        <dbReference type="ARBA" id="ARBA00022989"/>
    </source>
</evidence>
<sequence length="132" mass="14199">IADTMSDSVILRSVKKFGEENHAFESDGSCNNDKKPSDINKINEAIADQLALFIQRMTTAISGFLIGFYRGWKLTLVILSVSPLIGIGAAIIGLIFLCVIVAAMNFGHASSSLEIFATGRSAATSIFQTIDR</sequence>
<feature type="transmembrane region" description="Helical" evidence="5">
    <location>
        <begin position="50"/>
        <end position="72"/>
    </location>
</feature>
<keyword evidence="8" id="KW-1185">Reference proteome</keyword>
<comment type="subcellular location">
    <subcellularLocation>
        <location evidence="1">Membrane</location>
        <topology evidence="1">Multi-pass membrane protein</topology>
    </subcellularLocation>
</comment>
<proteinExistence type="predicted"/>
<dbReference type="Proteomes" id="UP000092124">
    <property type="component" value="Unassembled WGS sequence"/>
</dbReference>
<feature type="non-terminal residue" evidence="7">
    <location>
        <position position="132"/>
    </location>
</feature>
<dbReference type="PROSITE" id="PS50929">
    <property type="entry name" value="ABC_TM1F"/>
    <property type="match status" value="1"/>
</dbReference>
<feature type="non-terminal residue" evidence="7">
    <location>
        <position position="1"/>
    </location>
</feature>
<dbReference type="GO" id="GO:0140359">
    <property type="term" value="F:ABC-type transporter activity"/>
    <property type="evidence" value="ECO:0007669"/>
    <property type="project" value="InterPro"/>
</dbReference>
<reference evidence="7 8" key="1">
    <citation type="submission" date="2016-06" db="EMBL/GenBank/DDBJ databases">
        <title>The Draft Genome Sequence and Annotation of the Desert Woodrat Neotoma lepida.</title>
        <authorList>
            <person name="Campbell M."/>
            <person name="Oakeson K.F."/>
            <person name="Yandell M."/>
            <person name="Halpert J.R."/>
            <person name="Dearing D."/>
        </authorList>
    </citation>
    <scope>NUCLEOTIDE SEQUENCE [LARGE SCALE GENOMIC DNA]</scope>
    <source>
        <strain evidence="7">417</strain>
        <tissue evidence="7">Liver</tissue>
    </source>
</reference>
<dbReference type="SUPFAM" id="SSF90123">
    <property type="entry name" value="ABC transporter transmembrane region"/>
    <property type="match status" value="1"/>
</dbReference>
<dbReference type="Pfam" id="PF00664">
    <property type="entry name" value="ABC_membrane"/>
    <property type="match status" value="1"/>
</dbReference>
<name>A0A1A6FUE3_NEOLE</name>
<dbReference type="PANTHER" id="PTHR24222:SF76">
    <property type="entry name" value="MYCOBACTIN IMPORT ATP-BINDING_PERMEASE PROTEIN IRTB"/>
    <property type="match status" value="1"/>
</dbReference>